<dbReference type="Proteomes" id="UP000886998">
    <property type="component" value="Unassembled WGS sequence"/>
</dbReference>
<keyword evidence="1" id="KW-0378">Hydrolase</keyword>
<keyword evidence="1" id="KW-0067">ATP-binding</keyword>
<proteinExistence type="predicted"/>
<sequence>MNSQKTTMMAFFELYKVDDFAKLFCIAKFQHTMYGKITNFIEEKKRKAVSGYLVIKKNQVWGRVYTVYPGNFDCYYVRLLLHMIPGPTSFTALKIVAGVVQSSFQAACRALGLLEHDAN</sequence>
<comment type="caution">
    <text evidence="1">The sequence shown here is derived from an EMBL/GenBank/DDBJ whole genome shotgun (WGS) entry which is preliminary data.</text>
</comment>
<gene>
    <name evidence="1" type="primary">g.10136</name>
    <name evidence="1" type="ORF">TNIN_261931</name>
</gene>
<protein>
    <submittedName>
        <fullName evidence="1">ATP-dependent DNA helicase</fullName>
    </submittedName>
</protein>
<evidence type="ECO:0000313" key="2">
    <source>
        <dbReference type="Proteomes" id="UP000886998"/>
    </source>
</evidence>
<reference evidence="1" key="1">
    <citation type="submission" date="2020-08" db="EMBL/GenBank/DDBJ databases">
        <title>Multicomponent nature underlies the extraordinary mechanical properties of spider dragline silk.</title>
        <authorList>
            <person name="Kono N."/>
            <person name="Nakamura H."/>
            <person name="Mori M."/>
            <person name="Yoshida Y."/>
            <person name="Ohtoshi R."/>
            <person name="Malay A.D."/>
            <person name="Moran D.A.P."/>
            <person name="Tomita M."/>
            <person name="Numata K."/>
            <person name="Arakawa K."/>
        </authorList>
    </citation>
    <scope>NUCLEOTIDE SEQUENCE</scope>
</reference>
<keyword evidence="1" id="KW-0347">Helicase</keyword>
<keyword evidence="1" id="KW-0547">Nucleotide-binding</keyword>
<organism evidence="1 2">
    <name type="scientific">Trichonephila inaurata madagascariensis</name>
    <dbReference type="NCBI Taxonomy" id="2747483"/>
    <lineage>
        <taxon>Eukaryota</taxon>
        <taxon>Metazoa</taxon>
        <taxon>Ecdysozoa</taxon>
        <taxon>Arthropoda</taxon>
        <taxon>Chelicerata</taxon>
        <taxon>Arachnida</taxon>
        <taxon>Araneae</taxon>
        <taxon>Araneomorphae</taxon>
        <taxon>Entelegynae</taxon>
        <taxon>Araneoidea</taxon>
        <taxon>Nephilidae</taxon>
        <taxon>Trichonephila</taxon>
        <taxon>Trichonephila inaurata</taxon>
    </lineage>
</organism>
<dbReference type="GO" id="GO:0004386">
    <property type="term" value="F:helicase activity"/>
    <property type="evidence" value="ECO:0007669"/>
    <property type="project" value="UniProtKB-KW"/>
</dbReference>
<dbReference type="OrthoDB" id="7789720at2759"/>
<dbReference type="AlphaFoldDB" id="A0A8X6WVL8"/>
<dbReference type="EMBL" id="BMAV01002906">
    <property type="protein sequence ID" value="GFY42143.1"/>
    <property type="molecule type" value="Genomic_DNA"/>
</dbReference>
<evidence type="ECO:0000313" key="1">
    <source>
        <dbReference type="EMBL" id="GFY42143.1"/>
    </source>
</evidence>
<keyword evidence="2" id="KW-1185">Reference proteome</keyword>
<accession>A0A8X6WVL8</accession>
<name>A0A8X6WVL8_9ARAC</name>